<protein>
    <submittedName>
        <fullName evidence="1">Uncharacterized protein</fullName>
    </submittedName>
</protein>
<evidence type="ECO:0000313" key="1">
    <source>
        <dbReference type="EMBL" id="EFW16708.1"/>
    </source>
</evidence>
<dbReference type="HOGENOM" id="CLU_2440687_0_0_1"/>
<dbReference type="EMBL" id="GL636496">
    <property type="protein sequence ID" value="EFW16708.1"/>
    <property type="molecule type" value="Genomic_DNA"/>
</dbReference>
<gene>
    <name evidence="1" type="ORF">CPSG_06667</name>
</gene>
<reference evidence="2" key="1">
    <citation type="journal article" date="2010" name="Genome Res.">
        <title>Population genomic sequencing of Coccidioides fungi reveals recent hybridization and transposon control.</title>
        <authorList>
            <person name="Neafsey D.E."/>
            <person name="Barker B.M."/>
            <person name="Sharpton T.J."/>
            <person name="Stajich J.E."/>
            <person name="Park D.J."/>
            <person name="Whiston E."/>
            <person name="Hung C.-Y."/>
            <person name="McMahan C."/>
            <person name="White J."/>
            <person name="Sykes S."/>
            <person name="Heiman D."/>
            <person name="Young S."/>
            <person name="Zeng Q."/>
            <person name="Abouelleil A."/>
            <person name="Aftuck L."/>
            <person name="Bessette D."/>
            <person name="Brown A."/>
            <person name="FitzGerald M."/>
            <person name="Lui A."/>
            <person name="Macdonald J.P."/>
            <person name="Priest M."/>
            <person name="Orbach M.J."/>
            <person name="Galgiani J.N."/>
            <person name="Kirkland T.N."/>
            <person name="Cole G.T."/>
            <person name="Birren B.W."/>
            <person name="Henn M.R."/>
            <person name="Taylor J.W."/>
            <person name="Rounsley S.D."/>
        </authorList>
    </citation>
    <scope>NUCLEOTIDE SEQUENCE [LARGE SCALE GENOMIC DNA]</scope>
    <source>
        <strain evidence="2">RMSCC 757 / Silveira</strain>
    </source>
</reference>
<sequence>MVEKIWQFRGPYLGLDSRSGTQNVPDIRPHLPPMRFLAIWSTFASPKSLRECSGGLPRYWPEFMIVHFGPVQELIRENRSAPRLYSTVRR</sequence>
<keyword evidence="2" id="KW-1185">Reference proteome</keyword>
<name>E9D9X7_COCPS</name>
<organism evidence="2">
    <name type="scientific">Coccidioides posadasii (strain RMSCC 757 / Silveira)</name>
    <name type="common">Valley fever fungus</name>
    <dbReference type="NCBI Taxonomy" id="443226"/>
    <lineage>
        <taxon>Eukaryota</taxon>
        <taxon>Fungi</taxon>
        <taxon>Dikarya</taxon>
        <taxon>Ascomycota</taxon>
        <taxon>Pezizomycotina</taxon>
        <taxon>Eurotiomycetes</taxon>
        <taxon>Eurotiomycetidae</taxon>
        <taxon>Onygenales</taxon>
        <taxon>Onygenaceae</taxon>
        <taxon>Coccidioides</taxon>
    </lineage>
</organism>
<dbReference type="AlphaFoldDB" id="E9D9X7"/>
<evidence type="ECO:0000313" key="2">
    <source>
        <dbReference type="Proteomes" id="UP000002497"/>
    </source>
</evidence>
<reference evidence="2" key="2">
    <citation type="submission" date="2010-03" db="EMBL/GenBank/DDBJ databases">
        <title>The genome sequence of Coccidioides posadasii strain Silveira.</title>
        <authorList>
            <consortium name="The Broad Institute Genome Sequencing Center for Infectious Disease"/>
            <person name="Neafsey D."/>
            <person name="Orbach M."/>
            <person name="Henn M.R."/>
            <person name="Cole G.T."/>
            <person name="Galgiani J."/>
            <person name="Gardner M.J."/>
            <person name="Kirkland T.N."/>
            <person name="Taylor J.W."/>
            <person name="Young S.K."/>
            <person name="Zeng Q."/>
            <person name="Koehrsen M."/>
            <person name="Alvarado L."/>
            <person name="Berlin A."/>
            <person name="Borenstein D."/>
            <person name="Chapman S.B."/>
            <person name="Chen Z."/>
            <person name="Engels R."/>
            <person name="Freedman E."/>
            <person name="Gellesch M."/>
            <person name="Goldberg J."/>
            <person name="Griggs A."/>
            <person name="Gujja S."/>
            <person name="Heilman E."/>
            <person name="Heiman D."/>
            <person name="Howarth C."/>
            <person name="Jen D."/>
            <person name="Larson L."/>
            <person name="Mehta T."/>
            <person name="Neiman D."/>
            <person name="Park D."/>
            <person name="Pearson M."/>
            <person name="Richards J."/>
            <person name="Roberts A."/>
            <person name="Saif S."/>
            <person name="Shea T."/>
            <person name="Shenoy N."/>
            <person name="Sisk P."/>
            <person name="Stolte C."/>
            <person name="Sykes S."/>
            <person name="Walk T."/>
            <person name="White J."/>
            <person name="Yandava C."/>
            <person name="Haas B."/>
            <person name="Nusbaum C."/>
            <person name="Birren B."/>
        </authorList>
    </citation>
    <scope>NUCLEOTIDE SEQUENCE [LARGE SCALE GENOMIC DNA]</scope>
    <source>
        <strain evidence="2">RMSCC 757 / Silveira</strain>
    </source>
</reference>
<accession>E9D9X7</accession>
<dbReference type="Proteomes" id="UP000002497">
    <property type="component" value="Unassembled WGS sequence"/>
</dbReference>
<dbReference type="VEuPathDB" id="FungiDB:CPSG_06667"/>
<proteinExistence type="predicted"/>